<evidence type="ECO:0000313" key="11">
    <source>
        <dbReference type="EMBL" id="KAH6600427.1"/>
    </source>
</evidence>
<dbReference type="Proteomes" id="UP001648503">
    <property type="component" value="Unassembled WGS sequence"/>
</dbReference>
<dbReference type="Pfam" id="PF11605">
    <property type="entry name" value="Vps36_ESCRT-II"/>
    <property type="match status" value="1"/>
</dbReference>
<feature type="domain" description="GLUE N-terminal" evidence="10">
    <location>
        <begin position="7"/>
        <end position="321"/>
    </location>
</feature>
<comment type="similarity">
    <text evidence="1 8">Belongs to the VPS36 family.</text>
</comment>
<accession>A0ABQ8FLV1</accession>
<dbReference type="SUPFAM" id="SSF90209">
    <property type="entry name" value="Ran binding protein zinc finger-like"/>
    <property type="match status" value="1"/>
</dbReference>
<comment type="subcellular location">
    <subcellularLocation>
        <location evidence="8">Cytoplasm</location>
    </subcellularLocation>
    <subcellularLocation>
        <location evidence="8">Endosome</location>
    </subcellularLocation>
</comment>
<evidence type="ECO:0000259" key="9">
    <source>
        <dbReference type="PROSITE" id="PS50199"/>
    </source>
</evidence>
<evidence type="ECO:0000256" key="4">
    <source>
        <dbReference type="ARBA" id="ARBA00022771"/>
    </source>
</evidence>
<dbReference type="Gene3D" id="1.10.10.10">
    <property type="entry name" value="Winged helix-like DNA-binding domain superfamily/Winged helix DNA-binding domain"/>
    <property type="match status" value="2"/>
</dbReference>
<dbReference type="Pfam" id="PF04157">
    <property type="entry name" value="EAP30"/>
    <property type="match status" value="1"/>
</dbReference>
<dbReference type="InterPro" id="IPR001876">
    <property type="entry name" value="Znf_RanBP2"/>
</dbReference>
<evidence type="ECO:0000256" key="5">
    <source>
        <dbReference type="ARBA" id="ARBA00022833"/>
    </source>
</evidence>
<evidence type="ECO:0000256" key="1">
    <source>
        <dbReference type="ARBA" id="ARBA00009697"/>
    </source>
</evidence>
<dbReference type="InterPro" id="IPR036443">
    <property type="entry name" value="Znf_RanBP2_sf"/>
</dbReference>
<dbReference type="Gene3D" id="2.30.29.30">
    <property type="entry name" value="Pleckstrin-homology domain (PH domain)/Phosphotyrosine-binding domain (PTB)"/>
    <property type="match status" value="1"/>
</dbReference>
<keyword evidence="8" id="KW-0967">Endosome</keyword>
<feature type="domain" description="RanBP2-type" evidence="9">
    <location>
        <begin position="129"/>
        <end position="159"/>
    </location>
</feature>
<keyword evidence="12" id="KW-1185">Reference proteome</keyword>
<keyword evidence="3" id="KW-0479">Metal-binding</keyword>
<comment type="caution">
    <text evidence="11">The sequence shown here is derived from an EMBL/GenBank/DDBJ whole genome shotgun (WGS) entry which is preliminary data.</text>
</comment>
<proteinExistence type="inferred from homology"/>
<dbReference type="InterPro" id="IPR036390">
    <property type="entry name" value="WH_DNA-bd_sf"/>
</dbReference>
<keyword evidence="2 8" id="KW-0813">Transport</keyword>
<dbReference type="SUPFAM" id="SSF46785">
    <property type="entry name" value="Winged helix' DNA-binding domain"/>
    <property type="match status" value="1"/>
</dbReference>
<dbReference type="InterPro" id="IPR021648">
    <property type="entry name" value="GLUE_dom"/>
</dbReference>
<dbReference type="InterPro" id="IPR011993">
    <property type="entry name" value="PH-like_dom_sf"/>
</dbReference>
<dbReference type="SMART" id="SM00547">
    <property type="entry name" value="ZnF_RBZ"/>
    <property type="match status" value="3"/>
</dbReference>
<name>A0ABQ8FLV1_9FUNG</name>
<protein>
    <recommendedName>
        <fullName evidence="8">Vacuolar protein-sorting-associated protein 36</fullName>
    </recommendedName>
    <alternativeName>
        <fullName evidence="8">ESCRT-II complex subunit VPS36</fullName>
    </alternativeName>
</protein>
<keyword evidence="4 7" id="KW-0863">Zinc-finger</keyword>
<dbReference type="PROSITE" id="PS51495">
    <property type="entry name" value="GLUE"/>
    <property type="match status" value="1"/>
</dbReference>
<dbReference type="EMBL" id="JAFCIX010000037">
    <property type="protein sequence ID" value="KAH6600427.1"/>
    <property type="molecule type" value="Genomic_DNA"/>
</dbReference>
<dbReference type="PROSITE" id="PS50199">
    <property type="entry name" value="ZF_RANBP2_2"/>
    <property type="match status" value="1"/>
</dbReference>
<dbReference type="PROSITE" id="PS01358">
    <property type="entry name" value="ZF_RANBP2_1"/>
    <property type="match status" value="2"/>
</dbReference>
<evidence type="ECO:0000256" key="8">
    <source>
        <dbReference type="RuleBase" id="RU367095"/>
    </source>
</evidence>
<keyword evidence="6 8" id="KW-0653">Protein transport</keyword>
<dbReference type="SUPFAM" id="SSF50729">
    <property type="entry name" value="PH domain-like"/>
    <property type="match status" value="1"/>
</dbReference>
<evidence type="ECO:0000256" key="2">
    <source>
        <dbReference type="ARBA" id="ARBA00022448"/>
    </source>
</evidence>
<evidence type="ECO:0000313" key="12">
    <source>
        <dbReference type="Proteomes" id="UP001648503"/>
    </source>
</evidence>
<evidence type="ECO:0000259" key="10">
    <source>
        <dbReference type="PROSITE" id="PS51495"/>
    </source>
</evidence>
<keyword evidence="8" id="KW-0963">Cytoplasm</keyword>
<dbReference type="Gene3D" id="4.10.1060.10">
    <property type="entry name" value="Zinc finger, RanBP2-type"/>
    <property type="match status" value="1"/>
</dbReference>
<reference evidence="11 12" key="1">
    <citation type="submission" date="2021-02" db="EMBL/GenBank/DDBJ databases">
        <title>Variation within the Batrachochytrium salamandrivorans European outbreak.</title>
        <authorList>
            <person name="Kelly M."/>
            <person name="Pasmans F."/>
            <person name="Shea T.P."/>
            <person name="Munoz J.F."/>
            <person name="Carranza S."/>
            <person name="Cuomo C.A."/>
            <person name="Martel A."/>
        </authorList>
    </citation>
    <scope>NUCLEOTIDE SEQUENCE [LARGE SCALE GENOMIC DNA]</scope>
    <source>
        <strain evidence="11 12">AMFP18/2</strain>
    </source>
</reference>
<evidence type="ECO:0000256" key="3">
    <source>
        <dbReference type="ARBA" id="ARBA00022723"/>
    </source>
</evidence>
<dbReference type="PANTHER" id="PTHR13128:SF12">
    <property type="entry name" value="VACUOLAR PROTEIN-SORTING-ASSOCIATED PROTEIN 36"/>
    <property type="match status" value="1"/>
</dbReference>
<dbReference type="InterPro" id="IPR037855">
    <property type="entry name" value="Vps36"/>
</dbReference>
<dbReference type="PANTHER" id="PTHR13128">
    <property type="entry name" value="VACUOLAR PROTEIN-SORTING-ASSOCIATED PROTEIN 36"/>
    <property type="match status" value="1"/>
</dbReference>
<comment type="subunit">
    <text evidence="8">Component of the endosomal sorting complex required for transport II (ESCRT-II).</text>
</comment>
<gene>
    <name evidence="11" type="ORF">BASA50_002324</name>
</gene>
<comment type="function">
    <text evidence="8">Component of the ESCRT-II complex (endosomal sorting complex required for transport II), which is required for multivesicular body (MVB) formation and sorting of endosomal cargo proteins into MVBs.</text>
</comment>
<evidence type="ECO:0000256" key="7">
    <source>
        <dbReference type="PROSITE-ProRule" id="PRU00322"/>
    </source>
</evidence>
<keyword evidence="5" id="KW-0862">Zinc</keyword>
<organism evidence="11 12">
    <name type="scientific">Batrachochytrium salamandrivorans</name>
    <dbReference type="NCBI Taxonomy" id="1357716"/>
    <lineage>
        <taxon>Eukaryota</taxon>
        <taxon>Fungi</taxon>
        <taxon>Fungi incertae sedis</taxon>
        <taxon>Chytridiomycota</taxon>
        <taxon>Chytridiomycota incertae sedis</taxon>
        <taxon>Chytridiomycetes</taxon>
        <taxon>Rhizophydiales</taxon>
        <taxon>Rhizophydiales incertae sedis</taxon>
        <taxon>Batrachochytrium</taxon>
    </lineage>
</organism>
<dbReference type="Gene3D" id="2.30.30.380">
    <property type="entry name" value="Zn-finger domain of Sec23/24"/>
    <property type="match status" value="1"/>
</dbReference>
<dbReference type="Gene3D" id="6.10.140.260">
    <property type="match status" value="1"/>
</dbReference>
<sequence length="562" mass="61064">MEYLEPLDLSVAKRPILLKDETTYNTTKGVGLYAGNERLKDMDAGMLYVTSNRILWVNEAGSHAIQLHLSAVKQVNSTNGILRSSPKIVLTLGIPLKPHASNSARDISPVLQNDLGQIRSYQQPPNFEYIAIDWECEICDTLNDGKSVKCTLCGVPHTATHPQESQAPSVQTPLPSALSTEKQCLDWTCEVCHTLNSVDLTKCLLCGVKNTVISTLGSSEGTDPGRSAQSTQIQCTACTFLNHSDIKSCEMCDTPLPGKNATPNSGVVETSSVASHSASGSQTHPEPVLKLSFRGGGMPEALKQIRLAIVTKAWEKIESPLLVSPTTLSLAAGGSFGGVSGIMRNVEQAKKQTYDTIGDAFSDLAKLMENAAHMVKLAESISIKLANSSSASNSPEMATFRHYLNEIGISNPVTRESAGDMFTQELSRQLVEFLDQMIKTGHSGMIPLTDLYCLFNRARGVALVSPEDLYRSVVEFERLGLSFRMRKFDSGLLVVHDDVVAAQILELIAKHHTGLTAIDLAKLRSISIALATEQLYMTERVGLTCRDDTLEGLLFYPNLFSS</sequence>
<evidence type="ECO:0000256" key="6">
    <source>
        <dbReference type="ARBA" id="ARBA00022927"/>
    </source>
</evidence>
<dbReference type="InterPro" id="IPR036388">
    <property type="entry name" value="WH-like_DNA-bd_sf"/>
</dbReference>
<dbReference type="InterPro" id="IPR040608">
    <property type="entry name" value="Snf8/Vps36"/>
</dbReference>